<sequence length="248" mass="26638">MLQAFLVALVGAGVFMESPLLGQHMLARPIIISPLVGLVMGDLKTGLMLGGELELVWMGLVGIGTTTPPDVVVGSALATALAIKTGASWQTTLTLAIPIALVAQMISLVVNSFDAIFTHYADRQIEKKNWKGIAIGQWTASVVVFFSKFIPIMIGYLVGAPVIKIIVQAIPTVIKDGLAQSGNLLPALGIAMLMQLTYDKKYAPFLFLGFALVAFLKVPMIGVAVFGLIIAYIYYQFKPNDQNEEDLL</sequence>
<protein>
    <submittedName>
        <fullName evidence="10">PTS mannose transporter subunit IICD</fullName>
    </submittedName>
</protein>
<keyword evidence="3" id="KW-1003">Cell membrane</keyword>
<name>A0ABX5N1P5_9LACO</name>
<evidence type="ECO:0000256" key="9">
    <source>
        <dbReference type="SAM" id="Phobius"/>
    </source>
</evidence>
<evidence type="ECO:0000256" key="2">
    <source>
        <dbReference type="ARBA" id="ARBA00022448"/>
    </source>
</evidence>
<feature type="transmembrane region" description="Helical" evidence="9">
    <location>
        <begin position="178"/>
        <end position="198"/>
    </location>
</feature>
<evidence type="ECO:0000313" key="10">
    <source>
        <dbReference type="EMBL" id="PXY85067.1"/>
    </source>
</evidence>
<dbReference type="InterPro" id="IPR050303">
    <property type="entry name" value="GatZ_KbaZ_carbometab"/>
</dbReference>
<keyword evidence="6 9" id="KW-0812">Transmembrane</keyword>
<evidence type="ECO:0000256" key="6">
    <source>
        <dbReference type="ARBA" id="ARBA00022692"/>
    </source>
</evidence>
<comment type="caution">
    <text evidence="10">The sequence shown here is derived from an EMBL/GenBank/DDBJ whole genome shotgun (WGS) entry which is preliminary data.</text>
</comment>
<dbReference type="PANTHER" id="PTHR32502">
    <property type="entry name" value="N-ACETYLGALACTOSAMINE PERMEASE II COMPONENT-RELATED"/>
    <property type="match status" value="1"/>
</dbReference>
<dbReference type="Pfam" id="PF03609">
    <property type="entry name" value="EII-Sor"/>
    <property type="match status" value="1"/>
</dbReference>
<reference evidence="10 11" key="1">
    <citation type="submission" date="2018-05" db="EMBL/GenBank/DDBJ databases">
        <title>Reference genomes for bee gut microbiota database.</title>
        <authorList>
            <person name="Ellegaard K.M."/>
        </authorList>
    </citation>
    <scope>NUCLEOTIDE SEQUENCE [LARGE SCALE GENOMIC DNA]</scope>
    <source>
        <strain evidence="10 11">ESL0184</strain>
    </source>
</reference>
<feature type="transmembrane region" description="Helical" evidence="9">
    <location>
        <begin position="55"/>
        <end position="83"/>
    </location>
</feature>
<evidence type="ECO:0000256" key="3">
    <source>
        <dbReference type="ARBA" id="ARBA00022475"/>
    </source>
</evidence>
<keyword evidence="11" id="KW-1185">Reference proteome</keyword>
<comment type="subcellular location">
    <subcellularLocation>
        <location evidence="1">Cell membrane</location>
        <topology evidence="1">Multi-pass membrane protein</topology>
    </subcellularLocation>
</comment>
<dbReference type="PANTHER" id="PTHR32502:SF8">
    <property type="entry name" value="N-ACETYLGALACTOSAMINE PERMEASE IIC COMPONENT 1"/>
    <property type="match status" value="1"/>
</dbReference>
<keyword evidence="5" id="KW-0598">Phosphotransferase system</keyword>
<gene>
    <name evidence="10" type="ORF">DK873_08010</name>
</gene>
<evidence type="ECO:0000256" key="4">
    <source>
        <dbReference type="ARBA" id="ARBA00022597"/>
    </source>
</evidence>
<evidence type="ECO:0000256" key="7">
    <source>
        <dbReference type="ARBA" id="ARBA00022989"/>
    </source>
</evidence>
<dbReference type="PROSITE" id="PS51106">
    <property type="entry name" value="PTS_EIIC_TYPE_4"/>
    <property type="match status" value="1"/>
</dbReference>
<evidence type="ECO:0000256" key="8">
    <source>
        <dbReference type="ARBA" id="ARBA00023136"/>
    </source>
</evidence>
<keyword evidence="2" id="KW-0813">Transport</keyword>
<proteinExistence type="predicted"/>
<dbReference type="InterPro" id="IPR004700">
    <property type="entry name" value="PTS_IIC_man"/>
</dbReference>
<evidence type="ECO:0000256" key="1">
    <source>
        <dbReference type="ARBA" id="ARBA00004651"/>
    </source>
</evidence>
<keyword evidence="4" id="KW-0762">Sugar transport</keyword>
<dbReference type="EMBL" id="QGLG01000002">
    <property type="protein sequence ID" value="PXY85067.1"/>
    <property type="molecule type" value="Genomic_DNA"/>
</dbReference>
<feature type="transmembrane region" description="Helical" evidence="9">
    <location>
        <begin position="138"/>
        <end position="158"/>
    </location>
</feature>
<keyword evidence="8 9" id="KW-0472">Membrane</keyword>
<feature type="transmembrane region" description="Helical" evidence="9">
    <location>
        <begin position="205"/>
        <end position="235"/>
    </location>
</feature>
<dbReference type="RefSeq" id="WP_110446484.1">
    <property type="nucleotide sequence ID" value="NZ_QGLG01000002.1"/>
</dbReference>
<evidence type="ECO:0000256" key="5">
    <source>
        <dbReference type="ARBA" id="ARBA00022683"/>
    </source>
</evidence>
<keyword evidence="7 9" id="KW-1133">Transmembrane helix</keyword>
<feature type="transmembrane region" description="Helical" evidence="9">
    <location>
        <begin position="95"/>
        <end position="117"/>
    </location>
</feature>
<organism evidence="10 11">
    <name type="scientific">Lactobacillus melliventris</name>
    <dbReference type="NCBI Taxonomy" id="1218507"/>
    <lineage>
        <taxon>Bacteria</taxon>
        <taxon>Bacillati</taxon>
        <taxon>Bacillota</taxon>
        <taxon>Bacilli</taxon>
        <taxon>Lactobacillales</taxon>
        <taxon>Lactobacillaceae</taxon>
        <taxon>Lactobacillus</taxon>
    </lineage>
</organism>
<dbReference type="Proteomes" id="UP000247698">
    <property type="component" value="Unassembled WGS sequence"/>
</dbReference>
<accession>A0ABX5N1P5</accession>
<evidence type="ECO:0000313" key="11">
    <source>
        <dbReference type="Proteomes" id="UP000247698"/>
    </source>
</evidence>